<evidence type="ECO:0000313" key="3">
    <source>
        <dbReference type="Proteomes" id="UP000001351"/>
    </source>
</evidence>
<dbReference type="InterPro" id="IPR000182">
    <property type="entry name" value="GNAT_dom"/>
</dbReference>
<dbReference type="PROSITE" id="PS51186">
    <property type="entry name" value="GNAT"/>
    <property type="match status" value="1"/>
</dbReference>
<dbReference type="PANTHER" id="PTHR13170">
    <property type="entry name" value="O-GLCNACASE"/>
    <property type="match status" value="1"/>
</dbReference>
<dbReference type="GO" id="GO:0016747">
    <property type="term" value="F:acyltransferase activity, transferring groups other than amino-acyl groups"/>
    <property type="evidence" value="ECO:0007669"/>
    <property type="project" value="InterPro"/>
</dbReference>
<dbReference type="Gene3D" id="3.40.630.30">
    <property type="match status" value="1"/>
</dbReference>
<evidence type="ECO:0000313" key="2">
    <source>
        <dbReference type="EMBL" id="ADO73140.1"/>
    </source>
</evidence>
<dbReference type="eggNOG" id="COG0456">
    <property type="taxonomic scope" value="Bacteria"/>
</dbReference>
<feature type="domain" description="N-acetyltransferase" evidence="1">
    <location>
        <begin position="48"/>
        <end position="247"/>
    </location>
</feature>
<reference evidence="2 3" key="1">
    <citation type="journal article" date="2011" name="Mol. Biol. Evol.">
        <title>Comparative genomic analysis of fruiting body formation in Myxococcales.</title>
        <authorList>
            <person name="Huntley S."/>
            <person name="Hamann N."/>
            <person name="Wegener-Feldbrugge S."/>
            <person name="Treuner-Lange A."/>
            <person name="Kube M."/>
            <person name="Reinhardt R."/>
            <person name="Klages S."/>
            <person name="Muller R."/>
            <person name="Ronning C.M."/>
            <person name="Nierman W.C."/>
            <person name="Sogaard-Andersen L."/>
        </authorList>
    </citation>
    <scope>NUCLEOTIDE SEQUENCE [LARGE SCALE GENOMIC DNA]</scope>
    <source>
        <strain evidence="2 3">DW4/3-1</strain>
    </source>
</reference>
<dbReference type="KEGG" id="sur:STAUR_5369"/>
<dbReference type="EMBL" id="CP002271">
    <property type="protein sequence ID" value="ADO73140.1"/>
    <property type="molecule type" value="Genomic_DNA"/>
</dbReference>
<gene>
    <name evidence="2" type="ordered locus">STAUR_5369</name>
</gene>
<name>E3FN25_STIAD</name>
<dbReference type="Proteomes" id="UP000001351">
    <property type="component" value="Chromosome"/>
</dbReference>
<dbReference type="Pfam" id="PF00583">
    <property type="entry name" value="Acetyltransf_1"/>
    <property type="match status" value="1"/>
</dbReference>
<dbReference type="HOGENOM" id="CLU_086044_1_0_7"/>
<dbReference type="AlphaFoldDB" id="E3FN25"/>
<sequence>MSLMAVVIRVFSDFESFLSGSNLRIEIIVPEALKFLPGRCSANMGPVMPVRPFQPRDRDAVYDICVRTGASGEDARGHYLSDALLGDVYAGPYLELEPQLAFVLEEGGQVVGYVLGTANTAAFVEAWRVRWLPHVAGRYPPPVEPARTADERLIATLHHPEWMMAPELAPHPAHLHVDLLPQAQGAGHGRRLVEIFLAAAASAGAPSLHLGTGTRNTRALHFYERLGFQRLPVAGVEGTTYFWCPTERGAR</sequence>
<evidence type="ECO:0000259" key="1">
    <source>
        <dbReference type="PROSITE" id="PS51186"/>
    </source>
</evidence>
<dbReference type="InterPro" id="IPR051822">
    <property type="entry name" value="Glycosyl_Hydrolase_84"/>
</dbReference>
<dbReference type="InterPro" id="IPR016181">
    <property type="entry name" value="Acyl_CoA_acyltransferase"/>
</dbReference>
<protein>
    <submittedName>
        <fullName evidence="2">GCN5-like N-acetyltransferase</fullName>
    </submittedName>
</protein>
<proteinExistence type="predicted"/>
<dbReference type="PANTHER" id="PTHR13170:SF16">
    <property type="entry name" value="PROTEIN O-GLCNACASE"/>
    <property type="match status" value="1"/>
</dbReference>
<dbReference type="STRING" id="378806.STAUR_5369"/>
<dbReference type="SUPFAM" id="SSF55729">
    <property type="entry name" value="Acyl-CoA N-acyltransferases (Nat)"/>
    <property type="match status" value="1"/>
</dbReference>
<accession>E3FN25</accession>
<keyword evidence="3" id="KW-1185">Reference proteome</keyword>
<organism evidence="2 3">
    <name type="scientific">Stigmatella aurantiaca (strain DW4/3-1)</name>
    <dbReference type="NCBI Taxonomy" id="378806"/>
    <lineage>
        <taxon>Bacteria</taxon>
        <taxon>Pseudomonadati</taxon>
        <taxon>Myxococcota</taxon>
        <taxon>Myxococcia</taxon>
        <taxon>Myxococcales</taxon>
        <taxon>Cystobacterineae</taxon>
        <taxon>Archangiaceae</taxon>
        <taxon>Stigmatella</taxon>
    </lineage>
</organism>